<organism evidence="2 3">
    <name type="scientific">Labeo rohita</name>
    <name type="common">Indian major carp</name>
    <name type="synonym">Cyprinus rohita</name>
    <dbReference type="NCBI Taxonomy" id="84645"/>
    <lineage>
        <taxon>Eukaryota</taxon>
        <taxon>Metazoa</taxon>
        <taxon>Chordata</taxon>
        <taxon>Craniata</taxon>
        <taxon>Vertebrata</taxon>
        <taxon>Euteleostomi</taxon>
        <taxon>Actinopterygii</taxon>
        <taxon>Neopterygii</taxon>
        <taxon>Teleostei</taxon>
        <taxon>Ostariophysi</taxon>
        <taxon>Cypriniformes</taxon>
        <taxon>Cyprinidae</taxon>
        <taxon>Labeoninae</taxon>
        <taxon>Labeonini</taxon>
        <taxon>Labeo</taxon>
    </lineage>
</organism>
<feature type="compositionally biased region" description="Basic and acidic residues" evidence="1">
    <location>
        <begin position="282"/>
        <end position="309"/>
    </location>
</feature>
<feature type="region of interest" description="Disordered" evidence="1">
    <location>
        <begin position="219"/>
        <end position="254"/>
    </location>
</feature>
<name>A0A498P4I4_LABRO</name>
<comment type="caution">
    <text evidence="2">The sequence shown here is derived from an EMBL/GenBank/DDBJ whole genome shotgun (WGS) entry which is preliminary data.</text>
</comment>
<protein>
    <submittedName>
        <fullName evidence="2">Uncharacterized protein</fullName>
    </submittedName>
</protein>
<feature type="region of interest" description="Disordered" evidence="1">
    <location>
        <begin position="15"/>
        <end position="55"/>
    </location>
</feature>
<gene>
    <name evidence="2" type="ORF">ROHU_000041</name>
</gene>
<evidence type="ECO:0000313" key="2">
    <source>
        <dbReference type="EMBL" id="RXN39602.1"/>
    </source>
</evidence>
<reference evidence="2 3" key="1">
    <citation type="submission" date="2018-03" db="EMBL/GenBank/DDBJ databases">
        <title>Draft genome sequence of Rohu Carp (Labeo rohita).</title>
        <authorList>
            <person name="Das P."/>
            <person name="Kushwaha B."/>
            <person name="Joshi C.G."/>
            <person name="Kumar D."/>
            <person name="Nagpure N.S."/>
            <person name="Sahoo L."/>
            <person name="Das S.P."/>
            <person name="Bit A."/>
            <person name="Patnaik S."/>
            <person name="Meher P.K."/>
            <person name="Jayasankar P."/>
            <person name="Koringa P.G."/>
            <person name="Patel N.V."/>
            <person name="Hinsu A.T."/>
            <person name="Kumar R."/>
            <person name="Pandey M."/>
            <person name="Agarwal S."/>
            <person name="Srivastava S."/>
            <person name="Singh M."/>
            <person name="Iquebal M.A."/>
            <person name="Jaiswal S."/>
            <person name="Angadi U.B."/>
            <person name="Kumar N."/>
            <person name="Raza M."/>
            <person name="Shah T.M."/>
            <person name="Rai A."/>
            <person name="Jena J.K."/>
        </authorList>
    </citation>
    <scope>NUCLEOTIDE SEQUENCE [LARGE SCALE GENOMIC DNA]</scope>
    <source>
        <strain evidence="2">DASCIFA01</strain>
        <tissue evidence="2">Testis</tissue>
    </source>
</reference>
<accession>A0A498P4I4</accession>
<dbReference type="EMBL" id="QBIY01000350">
    <property type="protein sequence ID" value="RXN39602.1"/>
    <property type="molecule type" value="Genomic_DNA"/>
</dbReference>
<proteinExistence type="predicted"/>
<evidence type="ECO:0000256" key="1">
    <source>
        <dbReference type="SAM" id="MobiDB-lite"/>
    </source>
</evidence>
<feature type="region of interest" description="Disordered" evidence="1">
    <location>
        <begin position="275"/>
        <end position="329"/>
    </location>
</feature>
<evidence type="ECO:0000313" key="3">
    <source>
        <dbReference type="Proteomes" id="UP000290572"/>
    </source>
</evidence>
<keyword evidence="3" id="KW-1185">Reference proteome</keyword>
<dbReference type="Proteomes" id="UP000290572">
    <property type="component" value="Unassembled WGS sequence"/>
</dbReference>
<dbReference type="AlphaFoldDB" id="A0A498P4I4"/>
<sequence>MKAVFQRLSAVFQTKTPNAVEEPEVDPEQSCVPDPSVSEPEPTEASVDVDIDQDGLDTGLNISPTGEMPKEGREVRLEVYVNGAFYSADSYWASDDKDVQLEFEITDAIYDFIGCDASREIDVQLEVETDDHVSVSYCSPGDTKVQLEVDGNENISVCEVEDLQLEMDKNDSIPELKSFALVAEEQSDLDAVRNNSRTDPVAPESEPEMDLVGIEQPCIPEPEGNLVASPEPKLDLVDPQESCVSQTEPEPEEDLDSWILDTEYECDLVDLVDLYAPGPSDPELHPEEDLDDPPEHEWEIARPGPERIRATTSLGSGCSVRNGETHQGL</sequence>